<dbReference type="EMBL" id="CM018050">
    <property type="protein sequence ID" value="KAA8517993.1"/>
    <property type="molecule type" value="Genomic_DNA"/>
</dbReference>
<protein>
    <recommendedName>
        <fullName evidence="3">GAG-pre-integrase domain-containing protein</fullName>
    </recommendedName>
</protein>
<dbReference type="AlphaFoldDB" id="A0A5J4ZH49"/>
<gene>
    <name evidence="1" type="ORF">F0562_015467</name>
</gene>
<sequence>MIKFIWVMDLRTWRTIMEGPVRNNLYPIPTRLFGQSHVDNKASSVNKELAAVSSQKGSQTLWHRRLGHPSP</sequence>
<evidence type="ECO:0000313" key="1">
    <source>
        <dbReference type="EMBL" id="KAA8517993.1"/>
    </source>
</evidence>
<organism evidence="1 2">
    <name type="scientific">Nyssa sinensis</name>
    <dbReference type="NCBI Taxonomy" id="561372"/>
    <lineage>
        <taxon>Eukaryota</taxon>
        <taxon>Viridiplantae</taxon>
        <taxon>Streptophyta</taxon>
        <taxon>Embryophyta</taxon>
        <taxon>Tracheophyta</taxon>
        <taxon>Spermatophyta</taxon>
        <taxon>Magnoliopsida</taxon>
        <taxon>eudicotyledons</taxon>
        <taxon>Gunneridae</taxon>
        <taxon>Pentapetalae</taxon>
        <taxon>asterids</taxon>
        <taxon>Cornales</taxon>
        <taxon>Nyssaceae</taxon>
        <taxon>Nyssa</taxon>
    </lineage>
</organism>
<keyword evidence="2" id="KW-1185">Reference proteome</keyword>
<evidence type="ECO:0008006" key="3">
    <source>
        <dbReference type="Google" id="ProtNLM"/>
    </source>
</evidence>
<accession>A0A5J4ZH49</accession>
<reference evidence="1 2" key="1">
    <citation type="submission" date="2019-09" db="EMBL/GenBank/DDBJ databases">
        <title>A chromosome-level genome assembly of the Chinese tupelo Nyssa sinensis.</title>
        <authorList>
            <person name="Yang X."/>
            <person name="Kang M."/>
            <person name="Yang Y."/>
            <person name="Xiong H."/>
            <person name="Wang M."/>
            <person name="Zhang Z."/>
            <person name="Wang Z."/>
            <person name="Wu H."/>
            <person name="Ma T."/>
            <person name="Liu J."/>
            <person name="Xi Z."/>
        </authorList>
    </citation>
    <scope>NUCLEOTIDE SEQUENCE [LARGE SCALE GENOMIC DNA]</scope>
    <source>
        <strain evidence="1">J267</strain>
        <tissue evidence="1">Leaf</tissue>
    </source>
</reference>
<evidence type="ECO:0000313" key="2">
    <source>
        <dbReference type="Proteomes" id="UP000325577"/>
    </source>
</evidence>
<proteinExistence type="predicted"/>
<dbReference type="Proteomes" id="UP000325577">
    <property type="component" value="Linkage Group LG7"/>
</dbReference>
<name>A0A5J4ZH49_9ASTE</name>